<protein>
    <recommendedName>
        <fullName evidence="3">Helix-hairpin-helix DNA-binding motif class 1 domain-containing protein</fullName>
    </recommendedName>
</protein>
<gene>
    <name evidence="1" type="ORF">AZI98_08580</name>
</gene>
<evidence type="ECO:0000313" key="2">
    <source>
        <dbReference type="Proteomes" id="UP000076476"/>
    </source>
</evidence>
<dbReference type="Proteomes" id="UP000076476">
    <property type="component" value="Unassembled WGS sequence"/>
</dbReference>
<sequence length="81" mass="9452">MGSTLRKLKREKQASSPFHTEVMAAWNRGFSAGAKQQMKQDTEIMMEWLGRLEEIEGIGPKMAWKIREHLLNFLSERMKKS</sequence>
<evidence type="ECO:0000313" key="1">
    <source>
        <dbReference type="EMBL" id="KZN96478.1"/>
    </source>
</evidence>
<organism evidence="1 2">
    <name type="scientific">Aeribacillus pallidus</name>
    <dbReference type="NCBI Taxonomy" id="33936"/>
    <lineage>
        <taxon>Bacteria</taxon>
        <taxon>Bacillati</taxon>
        <taxon>Bacillota</taxon>
        <taxon>Bacilli</taxon>
        <taxon>Bacillales</taxon>
        <taxon>Bacillaceae</taxon>
        <taxon>Aeribacillus</taxon>
    </lineage>
</organism>
<dbReference type="RefSeq" id="WP_063387870.1">
    <property type="nucleotide sequence ID" value="NZ_LWBR01000022.1"/>
</dbReference>
<dbReference type="EMBL" id="LWBR01000022">
    <property type="protein sequence ID" value="KZN96478.1"/>
    <property type="molecule type" value="Genomic_DNA"/>
</dbReference>
<dbReference type="OrthoDB" id="2887796at2"/>
<dbReference type="STRING" id="33936.AZI98_08580"/>
<comment type="caution">
    <text evidence="1">The sequence shown here is derived from an EMBL/GenBank/DDBJ whole genome shotgun (WGS) entry which is preliminary data.</text>
</comment>
<keyword evidence="2" id="KW-1185">Reference proteome</keyword>
<dbReference type="AlphaFoldDB" id="A0A165XWK0"/>
<name>A0A165XWK0_9BACI</name>
<evidence type="ECO:0008006" key="3">
    <source>
        <dbReference type="Google" id="ProtNLM"/>
    </source>
</evidence>
<reference evidence="1 2" key="1">
    <citation type="submission" date="2016-04" db="EMBL/GenBank/DDBJ databases">
        <title>Draft genome sequence of Aeribacillus pallidus 8m3 from petroleum reservoir.</title>
        <authorList>
            <person name="Poltaraus A.B."/>
            <person name="Nazina T.N."/>
            <person name="Tourova T.P."/>
            <person name="Malakho S.M."/>
            <person name="Korshunova A.V."/>
            <person name="Sokolova D.S."/>
        </authorList>
    </citation>
    <scope>NUCLEOTIDE SEQUENCE [LARGE SCALE GENOMIC DNA]</scope>
    <source>
        <strain evidence="1 2">8m3</strain>
    </source>
</reference>
<accession>A0A165XWK0</accession>
<proteinExistence type="predicted"/>